<dbReference type="SMART" id="SM00448">
    <property type="entry name" value="REC"/>
    <property type="match status" value="2"/>
</dbReference>
<dbReference type="InterPro" id="IPR004358">
    <property type="entry name" value="Sig_transdc_His_kin-like_C"/>
</dbReference>
<evidence type="ECO:0000256" key="6">
    <source>
        <dbReference type="ARBA" id="ARBA00022777"/>
    </source>
</evidence>
<dbReference type="InterPro" id="IPR036890">
    <property type="entry name" value="HATPase_C_sf"/>
</dbReference>
<dbReference type="SUPFAM" id="SSF55874">
    <property type="entry name" value="ATPase domain of HSP90 chaperone/DNA topoisomerase II/histidine kinase"/>
    <property type="match status" value="1"/>
</dbReference>
<dbReference type="GO" id="GO:0006355">
    <property type="term" value="P:regulation of DNA-templated transcription"/>
    <property type="evidence" value="ECO:0007669"/>
    <property type="project" value="InterPro"/>
</dbReference>
<dbReference type="EMBL" id="CP013729">
    <property type="protein sequence ID" value="ALV05633.1"/>
    <property type="molecule type" value="Genomic_DNA"/>
</dbReference>
<organism evidence="7 8">
    <name type="scientific">Roseateles depolymerans</name>
    <dbReference type="NCBI Taxonomy" id="76731"/>
    <lineage>
        <taxon>Bacteria</taxon>
        <taxon>Pseudomonadati</taxon>
        <taxon>Pseudomonadota</taxon>
        <taxon>Betaproteobacteria</taxon>
        <taxon>Burkholderiales</taxon>
        <taxon>Sphaerotilaceae</taxon>
        <taxon>Roseateles</taxon>
    </lineage>
</organism>
<dbReference type="EC" id="2.7.13.3" evidence="3"/>
<dbReference type="RefSeq" id="WP_058934054.1">
    <property type="nucleotide sequence ID" value="NZ_CP013729.1"/>
</dbReference>
<keyword evidence="8" id="KW-1185">Reference proteome</keyword>
<dbReference type="STRING" id="76731.RD2015_1140"/>
<dbReference type="Gene3D" id="1.10.287.130">
    <property type="match status" value="1"/>
</dbReference>
<dbReference type="SUPFAM" id="SSF52172">
    <property type="entry name" value="CheY-like"/>
    <property type="match status" value="2"/>
</dbReference>
<dbReference type="Gene3D" id="3.40.50.2300">
    <property type="match status" value="2"/>
</dbReference>
<dbReference type="Pfam" id="PF00512">
    <property type="entry name" value="HisKA"/>
    <property type="match status" value="1"/>
</dbReference>
<dbReference type="Pfam" id="PF00989">
    <property type="entry name" value="PAS"/>
    <property type="match status" value="1"/>
</dbReference>
<protein>
    <recommendedName>
        <fullName evidence="3">histidine kinase</fullName>
        <ecNumber evidence="3">2.7.13.3</ecNumber>
    </recommendedName>
</protein>
<dbReference type="Pfam" id="PF02518">
    <property type="entry name" value="HATPase_c"/>
    <property type="match status" value="1"/>
</dbReference>
<dbReference type="Pfam" id="PF00072">
    <property type="entry name" value="Response_reg"/>
    <property type="match status" value="2"/>
</dbReference>
<dbReference type="InterPro" id="IPR001789">
    <property type="entry name" value="Sig_transdc_resp-reg_receiver"/>
</dbReference>
<comment type="subcellular location">
    <subcellularLocation>
        <location evidence="2">Cell inner membrane</location>
        <topology evidence="2">Multi-pass membrane protein</topology>
    </subcellularLocation>
</comment>
<dbReference type="PROSITE" id="PS50110">
    <property type="entry name" value="RESPONSE_REGULATORY"/>
    <property type="match status" value="2"/>
</dbReference>
<dbReference type="NCBIfam" id="TIGR00229">
    <property type="entry name" value="sensory_box"/>
    <property type="match status" value="1"/>
</dbReference>
<dbReference type="PRINTS" id="PR00344">
    <property type="entry name" value="BCTRLSENSOR"/>
</dbReference>
<evidence type="ECO:0000256" key="3">
    <source>
        <dbReference type="ARBA" id="ARBA00012438"/>
    </source>
</evidence>
<dbReference type="GO" id="GO:0000155">
    <property type="term" value="F:phosphorelay sensor kinase activity"/>
    <property type="evidence" value="ECO:0007669"/>
    <property type="project" value="InterPro"/>
</dbReference>
<dbReference type="KEGG" id="rdp:RD2015_1140"/>
<keyword evidence="6" id="KW-0418">Kinase</keyword>
<dbReference type="CDD" id="cd00082">
    <property type="entry name" value="HisKA"/>
    <property type="match status" value="1"/>
</dbReference>
<keyword evidence="4" id="KW-0597">Phosphoprotein</keyword>
<accession>A0A0U2TZQ4</accession>
<dbReference type="InterPro" id="IPR003594">
    <property type="entry name" value="HATPase_dom"/>
</dbReference>
<name>A0A0U2TZQ4_9BURK</name>
<sequence>MAKQKSLLLVDDDASTLRVLSKVLAGYPDQRLALSGEQALALARARCPDLILIDMEMPGMSGTQLCSVLKNDSSLAHVPVLFVTSDDSEATRLEALQLGAADFVTKPIVAEQLQARVGAVLRTVAEVERAKAEATQAALHEPEVLRAGPSRLLVVGSDPVEVSGLHETLEGIGEVRTADARDLVMIMVLARTWRPDLVLVDTALQGREEPGFDLCRLFKAAPTLSHVPIVFVSRQADGFDETRALALGAADILARPFSGTVLKARVRNLLELKRRTDIELAMAASEGQRLQADRLAAVVEGASDAIITINAAGDIALMNAAAGRLLAMDPLLSTGRPAADLLTERLPGLDLTQPTSGQRVLLSRCDGTEVPAEVSISIVGNGTLRLTTLMCRDLTDRERLAAESSARAAAEAANKTKALMISYVAHEIGNPLNCILGFAQLMACDRVAPLNATQAQRVAMIEAGCTQLSTLMNDLSALGHFELGQLSVRRGPVNVLEVLDSALRTTAGLAEQMQVTLTQSREVPEGVLVLADGNRLRQCLVNLLSNGIKYNKRGGSVTIALKVQDQFLQVSITDTGIGMSPEQIAHLYEPFNRLGLQDSRLPGTGLGLVVTRQLIDAMGGQLTVTSSPGDGSCFTFTLLLAEDLLPH</sequence>
<dbReference type="Proteomes" id="UP000060699">
    <property type="component" value="Chromosome"/>
</dbReference>
<dbReference type="SUPFAM" id="SSF55785">
    <property type="entry name" value="PYP-like sensor domain (PAS domain)"/>
    <property type="match status" value="1"/>
</dbReference>
<dbReference type="InterPro" id="IPR005467">
    <property type="entry name" value="His_kinase_dom"/>
</dbReference>
<evidence type="ECO:0000256" key="5">
    <source>
        <dbReference type="ARBA" id="ARBA00022679"/>
    </source>
</evidence>
<comment type="catalytic activity">
    <reaction evidence="1">
        <text>ATP + protein L-histidine = ADP + protein N-phospho-L-histidine.</text>
        <dbReference type="EC" id="2.7.13.3"/>
    </reaction>
</comment>
<dbReference type="PANTHER" id="PTHR43547:SF2">
    <property type="entry name" value="HYBRID SIGNAL TRANSDUCTION HISTIDINE KINASE C"/>
    <property type="match status" value="1"/>
</dbReference>
<reference evidence="7 8" key="1">
    <citation type="submission" date="2015-12" db="EMBL/GenBank/DDBJ databases">
        <title>Complete genome of Roseateles depolymerans KCTC 42856.</title>
        <authorList>
            <person name="Kim K.M."/>
        </authorList>
    </citation>
    <scope>NUCLEOTIDE SEQUENCE [LARGE SCALE GENOMIC DNA]</scope>
    <source>
        <strain evidence="7 8">KCTC 42856</strain>
    </source>
</reference>
<dbReference type="FunFam" id="3.30.565.10:FF:000006">
    <property type="entry name" value="Sensor histidine kinase WalK"/>
    <property type="match status" value="1"/>
</dbReference>
<evidence type="ECO:0000256" key="4">
    <source>
        <dbReference type="ARBA" id="ARBA00022553"/>
    </source>
</evidence>
<dbReference type="SUPFAM" id="SSF47384">
    <property type="entry name" value="Homodimeric domain of signal transducing histidine kinase"/>
    <property type="match status" value="1"/>
</dbReference>
<dbReference type="SMART" id="SM00387">
    <property type="entry name" value="HATPase_c"/>
    <property type="match status" value="1"/>
</dbReference>
<dbReference type="SMART" id="SM00388">
    <property type="entry name" value="HisKA"/>
    <property type="match status" value="1"/>
</dbReference>
<dbReference type="InterPro" id="IPR011006">
    <property type="entry name" value="CheY-like_superfamily"/>
</dbReference>
<dbReference type="AlphaFoldDB" id="A0A0U2TZQ4"/>
<dbReference type="PATRIC" id="fig|76731.3.peg.1161"/>
<dbReference type="PANTHER" id="PTHR43547">
    <property type="entry name" value="TWO-COMPONENT HISTIDINE KINASE"/>
    <property type="match status" value="1"/>
</dbReference>
<dbReference type="InterPro" id="IPR036097">
    <property type="entry name" value="HisK_dim/P_sf"/>
</dbReference>
<evidence type="ECO:0000256" key="1">
    <source>
        <dbReference type="ARBA" id="ARBA00000085"/>
    </source>
</evidence>
<keyword evidence="5" id="KW-0808">Transferase</keyword>
<evidence type="ECO:0000256" key="2">
    <source>
        <dbReference type="ARBA" id="ARBA00004429"/>
    </source>
</evidence>
<evidence type="ECO:0000313" key="7">
    <source>
        <dbReference type="EMBL" id="ALV05633.1"/>
    </source>
</evidence>
<gene>
    <name evidence="7" type="ORF">RD2015_1140</name>
</gene>
<dbReference type="PROSITE" id="PS50109">
    <property type="entry name" value="HIS_KIN"/>
    <property type="match status" value="1"/>
</dbReference>
<dbReference type="OrthoDB" id="8559580at2"/>
<dbReference type="InterPro" id="IPR000014">
    <property type="entry name" value="PAS"/>
</dbReference>
<proteinExistence type="predicted"/>
<dbReference type="InterPro" id="IPR003661">
    <property type="entry name" value="HisK_dim/P_dom"/>
</dbReference>
<evidence type="ECO:0000313" key="8">
    <source>
        <dbReference type="Proteomes" id="UP000060699"/>
    </source>
</evidence>
<dbReference type="InterPro" id="IPR035965">
    <property type="entry name" value="PAS-like_dom_sf"/>
</dbReference>
<dbReference type="GO" id="GO:0005886">
    <property type="term" value="C:plasma membrane"/>
    <property type="evidence" value="ECO:0007669"/>
    <property type="project" value="UniProtKB-SubCell"/>
</dbReference>
<dbReference type="Gene3D" id="3.30.450.20">
    <property type="entry name" value="PAS domain"/>
    <property type="match status" value="1"/>
</dbReference>
<dbReference type="InterPro" id="IPR013767">
    <property type="entry name" value="PAS_fold"/>
</dbReference>
<dbReference type="Gene3D" id="3.30.565.10">
    <property type="entry name" value="Histidine kinase-like ATPase, C-terminal domain"/>
    <property type="match status" value="1"/>
</dbReference>